<accession>A0ABU3TL63</accession>
<gene>
    <name evidence="1" type="ORF">ROI90_17005</name>
</gene>
<name>A0ABU3TL63_9BACT</name>
<evidence type="ECO:0008006" key="3">
    <source>
        <dbReference type="Google" id="ProtNLM"/>
    </source>
</evidence>
<keyword evidence="2" id="KW-1185">Reference proteome</keyword>
<organism evidence="1 2">
    <name type="scientific">Hymenobacter endophyticus</name>
    <dbReference type="NCBI Taxonomy" id="3076335"/>
    <lineage>
        <taxon>Bacteria</taxon>
        <taxon>Pseudomonadati</taxon>
        <taxon>Bacteroidota</taxon>
        <taxon>Cytophagia</taxon>
        <taxon>Cytophagales</taxon>
        <taxon>Hymenobacteraceae</taxon>
        <taxon>Hymenobacter</taxon>
    </lineage>
</organism>
<dbReference type="RefSeq" id="WP_315999558.1">
    <property type="nucleotide sequence ID" value="NZ_JAWDJT010000012.1"/>
</dbReference>
<comment type="caution">
    <text evidence="1">The sequence shown here is derived from an EMBL/GenBank/DDBJ whole genome shotgun (WGS) entry which is preliminary data.</text>
</comment>
<evidence type="ECO:0000313" key="1">
    <source>
        <dbReference type="EMBL" id="MDU0372108.1"/>
    </source>
</evidence>
<evidence type="ECO:0000313" key="2">
    <source>
        <dbReference type="Proteomes" id="UP001250698"/>
    </source>
</evidence>
<proteinExistence type="predicted"/>
<dbReference type="EMBL" id="JAWDJT010000012">
    <property type="protein sequence ID" value="MDU0372108.1"/>
    <property type="molecule type" value="Genomic_DNA"/>
</dbReference>
<sequence>MHLNTDPTEPARKPCLRDLARLTTTLLPPALVMLTPLQELERRCQEIDQTHPEYREETPLVHAYELRRRAQLSGALRLVRTGTAAPAFTESVTRA</sequence>
<dbReference type="Proteomes" id="UP001250698">
    <property type="component" value="Unassembled WGS sequence"/>
</dbReference>
<protein>
    <recommendedName>
        <fullName evidence="3">Fic/DOC N-terminal domain-containing protein</fullName>
    </recommendedName>
</protein>
<reference evidence="1 2" key="1">
    <citation type="submission" date="2023-10" db="EMBL/GenBank/DDBJ databases">
        <title>Hymenobacter endophyticus sp. nov., an isolate from the leaf tissues of wheat.</title>
        <authorList>
            <person name="Dai Y."/>
        </authorList>
    </citation>
    <scope>NUCLEOTIDE SEQUENCE [LARGE SCALE GENOMIC DNA]</scope>
    <source>
        <strain evidence="1 2">ZK17L-C2</strain>
    </source>
</reference>